<evidence type="ECO:0000256" key="2">
    <source>
        <dbReference type="ARBA" id="ARBA00023015"/>
    </source>
</evidence>
<keyword evidence="2" id="KW-0805">Transcription regulation</keyword>
<dbReference type="InterPro" id="IPR005119">
    <property type="entry name" value="LysR_subst-bd"/>
</dbReference>
<comment type="caution">
    <text evidence="6">The sequence shown here is derived from an EMBL/GenBank/DDBJ whole genome shotgun (WGS) entry which is preliminary data.</text>
</comment>
<evidence type="ECO:0000259" key="5">
    <source>
        <dbReference type="PROSITE" id="PS50931"/>
    </source>
</evidence>
<name>A0A4Y8RGZ2_9HYPH</name>
<dbReference type="GO" id="GO:0043565">
    <property type="term" value="F:sequence-specific DNA binding"/>
    <property type="evidence" value="ECO:0007669"/>
    <property type="project" value="TreeGrafter"/>
</dbReference>
<dbReference type="PANTHER" id="PTHR30537">
    <property type="entry name" value="HTH-TYPE TRANSCRIPTIONAL REGULATOR"/>
    <property type="match status" value="1"/>
</dbReference>
<dbReference type="EMBL" id="SOZD01000004">
    <property type="protein sequence ID" value="TFF21979.1"/>
    <property type="molecule type" value="Genomic_DNA"/>
</dbReference>
<dbReference type="GO" id="GO:0006351">
    <property type="term" value="P:DNA-templated transcription"/>
    <property type="evidence" value="ECO:0007669"/>
    <property type="project" value="TreeGrafter"/>
</dbReference>
<keyword evidence="4" id="KW-0804">Transcription</keyword>
<dbReference type="Proteomes" id="UP000298179">
    <property type="component" value="Unassembled WGS sequence"/>
</dbReference>
<dbReference type="InterPro" id="IPR058163">
    <property type="entry name" value="LysR-type_TF_proteobact-type"/>
</dbReference>
<dbReference type="AlphaFoldDB" id="A0A4Y8RGZ2"/>
<evidence type="ECO:0000256" key="3">
    <source>
        <dbReference type="ARBA" id="ARBA00023125"/>
    </source>
</evidence>
<dbReference type="InterPro" id="IPR000847">
    <property type="entry name" value="LysR_HTH_N"/>
</dbReference>
<keyword evidence="3" id="KW-0238">DNA-binding</keyword>
<keyword evidence="7" id="KW-1185">Reference proteome</keyword>
<reference evidence="6 7" key="1">
    <citation type="submission" date="2019-03" db="EMBL/GenBank/DDBJ databases">
        <title>Jiella endophytica sp. nov., a novel endophytic bacterium isolated from root of Ficus microcarpa Linn. f.</title>
        <authorList>
            <person name="Tuo L."/>
        </authorList>
    </citation>
    <scope>NUCLEOTIDE SEQUENCE [LARGE SCALE GENOMIC DNA]</scope>
    <source>
        <strain evidence="6 7">CBS5Q-3</strain>
    </source>
</reference>
<dbReference type="InterPro" id="IPR036388">
    <property type="entry name" value="WH-like_DNA-bd_sf"/>
</dbReference>
<comment type="similarity">
    <text evidence="1">Belongs to the LysR transcriptional regulatory family.</text>
</comment>
<dbReference type="GO" id="GO:0003700">
    <property type="term" value="F:DNA-binding transcription factor activity"/>
    <property type="evidence" value="ECO:0007669"/>
    <property type="project" value="InterPro"/>
</dbReference>
<dbReference type="PANTHER" id="PTHR30537:SF31">
    <property type="entry name" value="TRANSCRIPTIONAL REGULATOR, LYSR FAMILY"/>
    <property type="match status" value="1"/>
</dbReference>
<accession>A0A4Y8RGZ2</accession>
<protein>
    <submittedName>
        <fullName evidence="6">LysR family transcriptional regulator</fullName>
    </submittedName>
</protein>
<dbReference type="PROSITE" id="PS50931">
    <property type="entry name" value="HTH_LYSR"/>
    <property type="match status" value="1"/>
</dbReference>
<evidence type="ECO:0000313" key="6">
    <source>
        <dbReference type="EMBL" id="TFF21979.1"/>
    </source>
</evidence>
<dbReference type="Gene3D" id="3.40.190.290">
    <property type="match status" value="1"/>
</dbReference>
<evidence type="ECO:0000313" key="7">
    <source>
        <dbReference type="Proteomes" id="UP000298179"/>
    </source>
</evidence>
<dbReference type="SUPFAM" id="SSF46785">
    <property type="entry name" value="Winged helix' DNA-binding domain"/>
    <property type="match status" value="1"/>
</dbReference>
<dbReference type="SUPFAM" id="SSF53850">
    <property type="entry name" value="Periplasmic binding protein-like II"/>
    <property type="match status" value="1"/>
</dbReference>
<evidence type="ECO:0000256" key="1">
    <source>
        <dbReference type="ARBA" id="ARBA00009437"/>
    </source>
</evidence>
<dbReference type="OrthoDB" id="9786526at2"/>
<organism evidence="6 7">
    <name type="scientific">Jiella endophytica</name>
    <dbReference type="NCBI Taxonomy" id="2558362"/>
    <lineage>
        <taxon>Bacteria</taxon>
        <taxon>Pseudomonadati</taxon>
        <taxon>Pseudomonadota</taxon>
        <taxon>Alphaproteobacteria</taxon>
        <taxon>Hyphomicrobiales</taxon>
        <taxon>Aurantimonadaceae</taxon>
        <taxon>Jiella</taxon>
    </lineage>
</organism>
<dbReference type="Gene3D" id="1.10.10.10">
    <property type="entry name" value="Winged helix-like DNA-binding domain superfamily/Winged helix DNA-binding domain"/>
    <property type="match status" value="1"/>
</dbReference>
<gene>
    <name evidence="6" type="ORF">E3C22_15120</name>
</gene>
<dbReference type="Pfam" id="PF03466">
    <property type="entry name" value="LysR_substrate"/>
    <property type="match status" value="1"/>
</dbReference>
<dbReference type="Pfam" id="PF00126">
    <property type="entry name" value="HTH_1"/>
    <property type="match status" value="1"/>
</dbReference>
<sequence>MHDLNDFRYFEAVVRNGGFNAAARDIGVAKSTLSRRILALEQDLGVRLIERTTHSFTVTAIGQDFYEKCRTAVMELQSAEMMATSLSAEPRGMVTVSSLPGACAATLGANLPSFLAQYPKVQVRLLIGMRRFDLAEEHVDVAIRGGRLDQPGDSDLVVKRIAEIESGLVASPGYLASAGKPVTPDDLTRLQTIGRLGQDGEQWRLLHRTGEMRTVEIAPRIVSPSLSVHAQAAKNDGGIALLPQQFTASMIRSGDLVRVLPDWAGEEETLHIAFTSRRAMLPAVRVFIDFAHAQLRQLLRGTCVSLADFVDAA</sequence>
<proteinExistence type="inferred from homology"/>
<dbReference type="FunFam" id="1.10.10.10:FF:000001">
    <property type="entry name" value="LysR family transcriptional regulator"/>
    <property type="match status" value="1"/>
</dbReference>
<dbReference type="RefSeq" id="WP_134762863.1">
    <property type="nucleotide sequence ID" value="NZ_SOZD01000004.1"/>
</dbReference>
<evidence type="ECO:0000256" key="4">
    <source>
        <dbReference type="ARBA" id="ARBA00023163"/>
    </source>
</evidence>
<feature type="domain" description="HTH lysR-type" evidence="5">
    <location>
        <begin position="1"/>
        <end position="59"/>
    </location>
</feature>
<dbReference type="InterPro" id="IPR036390">
    <property type="entry name" value="WH_DNA-bd_sf"/>
</dbReference>